<comment type="caution">
    <text evidence="1">The sequence shown here is derived from an EMBL/GenBank/DDBJ whole genome shotgun (WGS) entry which is preliminary data.</text>
</comment>
<evidence type="ECO:0000313" key="1">
    <source>
        <dbReference type="EMBL" id="KRZ64257.1"/>
    </source>
</evidence>
<dbReference type="AlphaFoldDB" id="A0A0V1LXU5"/>
<dbReference type="EMBL" id="JYDO01001297">
    <property type="protein sequence ID" value="KRZ64257.1"/>
    <property type="molecule type" value="Genomic_DNA"/>
</dbReference>
<gene>
    <name evidence="1" type="ORF">T10_2429</name>
</gene>
<name>A0A0V1LXU5_9BILA</name>
<accession>A0A0V1LXU5</accession>
<sequence>MTGHLLQDNGIWPGKTRPQKLGENLLKCQNANASWRKGKKSSL</sequence>
<keyword evidence="2" id="KW-1185">Reference proteome</keyword>
<proteinExistence type="predicted"/>
<dbReference type="Proteomes" id="UP000054843">
    <property type="component" value="Unassembled WGS sequence"/>
</dbReference>
<evidence type="ECO:0000313" key="2">
    <source>
        <dbReference type="Proteomes" id="UP000054843"/>
    </source>
</evidence>
<reference evidence="1 2" key="1">
    <citation type="submission" date="2015-01" db="EMBL/GenBank/DDBJ databases">
        <title>Evolution of Trichinella species and genotypes.</title>
        <authorList>
            <person name="Korhonen P.K."/>
            <person name="Edoardo P."/>
            <person name="Giuseppe L.R."/>
            <person name="Gasser R.B."/>
        </authorList>
    </citation>
    <scope>NUCLEOTIDE SEQUENCE [LARGE SCALE GENOMIC DNA]</scope>
    <source>
        <strain evidence="1">ISS1980</strain>
    </source>
</reference>
<protein>
    <submittedName>
        <fullName evidence="1">Uncharacterized protein</fullName>
    </submittedName>
</protein>
<organism evidence="1 2">
    <name type="scientific">Trichinella papuae</name>
    <dbReference type="NCBI Taxonomy" id="268474"/>
    <lineage>
        <taxon>Eukaryota</taxon>
        <taxon>Metazoa</taxon>
        <taxon>Ecdysozoa</taxon>
        <taxon>Nematoda</taxon>
        <taxon>Enoplea</taxon>
        <taxon>Dorylaimia</taxon>
        <taxon>Trichinellida</taxon>
        <taxon>Trichinellidae</taxon>
        <taxon>Trichinella</taxon>
    </lineage>
</organism>